<gene>
    <name evidence="5" type="ORF">HGP29_09180</name>
</gene>
<evidence type="ECO:0000256" key="1">
    <source>
        <dbReference type="ARBA" id="ARBA00023015"/>
    </source>
</evidence>
<evidence type="ECO:0000313" key="5">
    <source>
        <dbReference type="EMBL" id="NLR91378.1"/>
    </source>
</evidence>
<comment type="caution">
    <text evidence="5">The sequence shown here is derived from an EMBL/GenBank/DDBJ whole genome shotgun (WGS) entry which is preliminary data.</text>
</comment>
<dbReference type="InterPro" id="IPR036955">
    <property type="entry name" value="AP2/ERF_dom_sf"/>
</dbReference>
<dbReference type="SUPFAM" id="SSF54060">
    <property type="entry name" value="His-Me finger endonucleases"/>
    <property type="match status" value="1"/>
</dbReference>
<dbReference type="InterPro" id="IPR016177">
    <property type="entry name" value="DNA-bd_dom_sf"/>
</dbReference>
<dbReference type="RefSeq" id="WP_168882067.1">
    <property type="nucleotide sequence ID" value="NZ_JABAIL010000002.1"/>
</dbReference>
<evidence type="ECO:0000313" key="6">
    <source>
        <dbReference type="Proteomes" id="UP000585050"/>
    </source>
</evidence>
<keyword evidence="1" id="KW-0805">Transcription regulation</keyword>
<sequence length="146" mass="16962">MENLRIHSNGYVFFQKNYPQPNGKYKNITLYLHKIIAEHFVSKVDSDKKLFVHIKNGNLLDLREDNLEWVTMADLRRRQKHRNKTGFRGVTQLSSNSFKATLYIDGDRVDIGVYKTAEEASEAYQEASEKLFGKIKKPVAKKNLTL</sequence>
<dbReference type="PROSITE" id="PS51032">
    <property type="entry name" value="AP2_ERF"/>
    <property type="match status" value="1"/>
</dbReference>
<dbReference type="Gene3D" id="3.90.75.20">
    <property type="match status" value="1"/>
</dbReference>
<dbReference type="InterPro" id="IPR003615">
    <property type="entry name" value="HNH_nuc"/>
</dbReference>
<dbReference type="Proteomes" id="UP000585050">
    <property type="component" value="Unassembled WGS sequence"/>
</dbReference>
<protein>
    <submittedName>
        <fullName evidence="5">Pathogenesis-related transcriptional factor and ERF protein</fullName>
    </submittedName>
</protein>
<dbReference type="InterPro" id="IPR044925">
    <property type="entry name" value="His-Me_finger_sf"/>
</dbReference>
<dbReference type="SUPFAM" id="SSF54171">
    <property type="entry name" value="DNA-binding domain"/>
    <property type="match status" value="1"/>
</dbReference>
<accession>A0A7X8SJF8</accession>
<dbReference type="Gene3D" id="3.30.730.10">
    <property type="entry name" value="AP2/ERF domain"/>
    <property type="match status" value="1"/>
</dbReference>
<dbReference type="GO" id="GO:0003677">
    <property type="term" value="F:DNA binding"/>
    <property type="evidence" value="ECO:0007669"/>
    <property type="project" value="UniProtKB-KW"/>
</dbReference>
<keyword evidence="3" id="KW-0804">Transcription</keyword>
<dbReference type="EMBL" id="JABAIL010000002">
    <property type="protein sequence ID" value="NLR91378.1"/>
    <property type="molecule type" value="Genomic_DNA"/>
</dbReference>
<dbReference type="GO" id="GO:0003700">
    <property type="term" value="F:DNA-binding transcription factor activity"/>
    <property type="evidence" value="ECO:0007669"/>
    <property type="project" value="InterPro"/>
</dbReference>
<reference evidence="5 6" key="1">
    <citation type="submission" date="2020-04" db="EMBL/GenBank/DDBJ databases">
        <title>Flammeovirga sp. SR4, a novel species isolated from seawater.</title>
        <authorList>
            <person name="Wang X."/>
        </authorList>
    </citation>
    <scope>NUCLEOTIDE SEQUENCE [LARGE SCALE GENOMIC DNA]</scope>
    <source>
        <strain evidence="5 6">SR4</strain>
    </source>
</reference>
<dbReference type="AlphaFoldDB" id="A0A7X8SJF8"/>
<evidence type="ECO:0000256" key="2">
    <source>
        <dbReference type="ARBA" id="ARBA00023125"/>
    </source>
</evidence>
<evidence type="ECO:0000259" key="4">
    <source>
        <dbReference type="PROSITE" id="PS51032"/>
    </source>
</evidence>
<organism evidence="5 6">
    <name type="scientific">Flammeovirga agarivorans</name>
    <dbReference type="NCBI Taxonomy" id="2726742"/>
    <lineage>
        <taxon>Bacteria</taxon>
        <taxon>Pseudomonadati</taxon>
        <taxon>Bacteroidota</taxon>
        <taxon>Cytophagia</taxon>
        <taxon>Cytophagales</taxon>
        <taxon>Flammeovirgaceae</taxon>
        <taxon>Flammeovirga</taxon>
    </lineage>
</organism>
<name>A0A7X8SJF8_9BACT</name>
<dbReference type="Pfam" id="PF13392">
    <property type="entry name" value="HNH_3"/>
    <property type="match status" value="1"/>
</dbReference>
<feature type="domain" description="AP2/ERF" evidence="4">
    <location>
        <begin position="86"/>
        <end position="145"/>
    </location>
</feature>
<keyword evidence="2" id="KW-0238">DNA-binding</keyword>
<proteinExistence type="predicted"/>
<dbReference type="InterPro" id="IPR001471">
    <property type="entry name" value="AP2/ERF_dom"/>
</dbReference>
<evidence type="ECO:0000256" key="3">
    <source>
        <dbReference type="ARBA" id="ARBA00023163"/>
    </source>
</evidence>
<keyword evidence="6" id="KW-1185">Reference proteome</keyword>